<dbReference type="EMBL" id="KM408320">
    <property type="protein sequence ID" value="AIM49797.1"/>
    <property type="molecule type" value="Genomic_DNA"/>
</dbReference>
<sequence length="32" mass="3365">MLVCGMASVAGHFEPVEAPLWVGCDDSIGPYI</sequence>
<reference evidence="1 2" key="1">
    <citation type="submission" date="2014-08" db="EMBL/GenBank/DDBJ databases">
        <authorList>
            <person name="Delgado B.M."/>
            <person name="Feathers C.T."/>
            <person name="Feeney M.S."/>
            <person name="Feuer K.L."/>
            <person name="Florin D.T."/>
            <person name="Gordon M.B."/>
            <person name="Gorman S.E."/>
            <person name="Grajales M."/>
            <person name="Heckman E.L."/>
            <person name="Juarez M.C."/>
            <person name="Kenna M.A."/>
            <person name="Mageeney C.M."/>
            <person name="Marzillier J.Y."/>
            <person name="Miller B.D."/>
            <person name="Schlegel J.L."/>
            <person name="So C.Y."/>
            <person name="Sternberg R.A."/>
            <person name="Ware V.C."/>
            <person name="Anders K.R."/>
            <person name="Braun M.A."/>
            <person name="Delesalle V.A."/>
            <person name="Hughes L.E."/>
            <person name="Bradley K.W."/>
            <person name="Barker L.P."/>
            <person name="Asai D.J."/>
            <person name="Bowman C.A."/>
            <person name="Russell D.A."/>
            <person name="Pope W.H."/>
            <person name="Jacobs-Sera D."/>
            <person name="Hendrix R.W."/>
            <person name="Hatfull G.F."/>
        </authorList>
    </citation>
    <scope>NUCLEOTIDE SEQUENCE [LARGE SCALE GENOMIC DNA]</scope>
</reference>
<proteinExistence type="predicted"/>
<protein>
    <submittedName>
        <fullName evidence="1">Uncharacterized protein</fullName>
    </submittedName>
</protein>
<accession>A0A088FPV6</accession>
<evidence type="ECO:0000313" key="2">
    <source>
        <dbReference type="Proteomes" id="UP000029356"/>
    </source>
</evidence>
<dbReference type="Proteomes" id="UP000029356">
    <property type="component" value="Genome"/>
</dbReference>
<name>A0A088FPV6_9CAUD</name>
<organism evidence="1 2">
    <name type="scientific">Mycobacterium phage Lasso</name>
    <dbReference type="NCBI Taxonomy" id="1541886"/>
    <lineage>
        <taxon>Viruses</taxon>
        <taxon>Duplodnaviria</taxon>
        <taxon>Heunggongvirae</taxon>
        <taxon>Uroviricota</taxon>
        <taxon>Caudoviricetes</taxon>
        <taxon>Bclasvirinae</taxon>
        <taxon>Pegunavirus</taxon>
        <taxon>Pegunavirus soto</taxon>
    </lineage>
</organism>
<evidence type="ECO:0000313" key="1">
    <source>
        <dbReference type="EMBL" id="AIM49797.1"/>
    </source>
</evidence>
<gene>
    <name evidence="1" type="ORF">PBI_LASSO_59</name>
</gene>